<organism evidence="2 3">
    <name type="scientific">Xylanibacter caecicola</name>
    <dbReference type="NCBI Taxonomy" id="2736294"/>
    <lineage>
        <taxon>Bacteria</taxon>
        <taxon>Pseudomonadati</taxon>
        <taxon>Bacteroidota</taxon>
        <taxon>Bacteroidia</taxon>
        <taxon>Bacteroidales</taxon>
        <taxon>Prevotellaceae</taxon>
        <taxon>Xylanibacter</taxon>
    </lineage>
</organism>
<evidence type="ECO:0000313" key="2">
    <source>
        <dbReference type="EMBL" id="NPE23980.1"/>
    </source>
</evidence>
<comment type="caution">
    <text evidence="2">The sequence shown here is derived from an EMBL/GenBank/DDBJ whole genome shotgun (WGS) entry which is preliminary data.</text>
</comment>
<sequence>MRINMTEWMRDIIRRKEVTAVPVMTHPGIEITGNTVLDAVSKGEVHHNAIAALAEKYPTAAATVIMDLTVEAEAFGAEISFTENEVPAVIGHLLNGVEDIDRLEVPSLHAGRVPEYIKANVLAAHTITDRPVLAGCIGPFSLAGRLYDMSEIMILIYQDTEAAHKLLGKCTDFIMKYCMALKEVGANGVMMAEPAAGLMSDSDCRTFSSDYVKKIVDVVQDDHFSVVLHNCGNTGHCTGAMVATGAAAYHFGNKCDMAEVIREVPSTALAMGNIDPVSLFKDATPEEMYKATTDLLENTRRYPNFVLSSGCDTPPHTPFANIDAFFSALEDFNK</sequence>
<dbReference type="Pfam" id="PF01208">
    <property type="entry name" value="URO-D"/>
    <property type="match status" value="1"/>
</dbReference>
<dbReference type="RefSeq" id="WP_172343511.1">
    <property type="nucleotide sequence ID" value="NZ_CASYYZ010000024.1"/>
</dbReference>
<keyword evidence="2" id="KW-0489">Methyltransferase</keyword>
<proteinExistence type="predicted"/>
<protein>
    <submittedName>
        <fullName evidence="2">Methylcobamide--CoM methyltransferase</fullName>
    </submittedName>
</protein>
<accession>A0ABX2AZW9</accession>
<evidence type="ECO:0000259" key="1">
    <source>
        <dbReference type="Pfam" id="PF01208"/>
    </source>
</evidence>
<name>A0ABX2AZW9_9BACT</name>
<evidence type="ECO:0000313" key="3">
    <source>
        <dbReference type="Proteomes" id="UP000820977"/>
    </source>
</evidence>
<keyword evidence="2" id="KW-0808">Transferase</keyword>
<dbReference type="GO" id="GO:0032259">
    <property type="term" value="P:methylation"/>
    <property type="evidence" value="ECO:0007669"/>
    <property type="project" value="UniProtKB-KW"/>
</dbReference>
<dbReference type="GO" id="GO:0008168">
    <property type="term" value="F:methyltransferase activity"/>
    <property type="evidence" value="ECO:0007669"/>
    <property type="project" value="UniProtKB-KW"/>
</dbReference>
<reference evidence="2 3" key="1">
    <citation type="submission" date="2020-05" db="EMBL/GenBank/DDBJ databases">
        <title>Distinct polysaccharide utilization as determinants for interspecies competition between intestinal Prevotella spp.</title>
        <authorList>
            <person name="Galvez E.J.C."/>
            <person name="Iljazovic A."/>
            <person name="Strowig T."/>
        </authorList>
    </citation>
    <scope>NUCLEOTIDE SEQUENCE [LARGE SCALE GENOMIC DNA]</scope>
    <source>
        <strain evidence="2 3">PCHR</strain>
    </source>
</reference>
<dbReference type="Gene3D" id="3.20.20.210">
    <property type="match status" value="1"/>
</dbReference>
<gene>
    <name evidence="2" type="ORF">HPS54_00360</name>
</gene>
<feature type="domain" description="Uroporphyrinogen decarboxylase (URO-D)" evidence="1">
    <location>
        <begin position="12"/>
        <end position="330"/>
    </location>
</feature>
<dbReference type="PANTHER" id="PTHR47099">
    <property type="entry name" value="METHYLCOBAMIDE:COM METHYLTRANSFERASE MTBA"/>
    <property type="match status" value="1"/>
</dbReference>
<dbReference type="InterPro" id="IPR038071">
    <property type="entry name" value="UROD/MetE-like_sf"/>
</dbReference>
<dbReference type="PANTHER" id="PTHR47099:SF1">
    <property type="entry name" value="METHYLCOBAMIDE:COM METHYLTRANSFERASE MTBA"/>
    <property type="match status" value="1"/>
</dbReference>
<dbReference type="Proteomes" id="UP000820977">
    <property type="component" value="Unassembled WGS sequence"/>
</dbReference>
<dbReference type="InterPro" id="IPR000257">
    <property type="entry name" value="Uroporphyrinogen_deCOase"/>
</dbReference>
<dbReference type="SUPFAM" id="SSF51726">
    <property type="entry name" value="UROD/MetE-like"/>
    <property type="match status" value="1"/>
</dbReference>
<dbReference type="CDD" id="cd03465">
    <property type="entry name" value="URO-D_like"/>
    <property type="match status" value="1"/>
</dbReference>
<keyword evidence="3" id="KW-1185">Reference proteome</keyword>
<dbReference type="InterPro" id="IPR052024">
    <property type="entry name" value="Methanogen_methyltrans"/>
</dbReference>
<dbReference type="EMBL" id="JABKKJ010000001">
    <property type="protein sequence ID" value="NPE23980.1"/>
    <property type="molecule type" value="Genomic_DNA"/>
</dbReference>